<evidence type="ECO:0000256" key="3">
    <source>
        <dbReference type="ARBA" id="ARBA00022840"/>
    </source>
</evidence>
<evidence type="ECO:0000259" key="5">
    <source>
        <dbReference type="PROSITE" id="PS50975"/>
    </source>
</evidence>
<dbReference type="PANTHER" id="PTHR21621">
    <property type="entry name" value="RIBOSOMAL PROTEIN S6 MODIFICATION PROTEIN"/>
    <property type="match status" value="1"/>
</dbReference>
<keyword evidence="2 4" id="KW-0547">Nucleotide-binding</keyword>
<name>A0A371XC54_9HYPH</name>
<gene>
    <name evidence="6" type="ORF">DY251_14820</name>
</gene>
<dbReference type="InterPro" id="IPR013651">
    <property type="entry name" value="ATP-grasp_RimK-type"/>
</dbReference>
<keyword evidence="1" id="KW-0479">Metal-binding</keyword>
<organism evidence="6 7">
    <name type="scientific">Mesorhizobium denitrificans</name>
    <dbReference type="NCBI Taxonomy" id="2294114"/>
    <lineage>
        <taxon>Bacteria</taxon>
        <taxon>Pseudomonadati</taxon>
        <taxon>Pseudomonadota</taxon>
        <taxon>Alphaproteobacteria</taxon>
        <taxon>Hyphomicrobiales</taxon>
        <taxon>Phyllobacteriaceae</taxon>
        <taxon>Mesorhizobium</taxon>
    </lineage>
</organism>
<reference evidence="7" key="1">
    <citation type="submission" date="2018-08" db="EMBL/GenBank/DDBJ databases">
        <authorList>
            <person name="Im W.T."/>
        </authorList>
    </citation>
    <scope>NUCLEOTIDE SEQUENCE [LARGE SCALE GENOMIC DNA]</scope>
    <source>
        <strain evidence="7">LA-28</strain>
    </source>
</reference>
<keyword evidence="6" id="KW-0436">Ligase</keyword>
<evidence type="ECO:0000313" key="6">
    <source>
        <dbReference type="EMBL" id="RFC66800.1"/>
    </source>
</evidence>
<comment type="caution">
    <text evidence="6">The sequence shown here is derived from an EMBL/GenBank/DDBJ whole genome shotgun (WGS) entry which is preliminary data.</text>
</comment>
<proteinExistence type="predicted"/>
<dbReference type="RefSeq" id="WP_116624691.1">
    <property type="nucleotide sequence ID" value="NZ_QURN01000011.1"/>
</dbReference>
<dbReference type="GO" id="GO:0005524">
    <property type="term" value="F:ATP binding"/>
    <property type="evidence" value="ECO:0007669"/>
    <property type="project" value="UniProtKB-UniRule"/>
</dbReference>
<evidence type="ECO:0000256" key="2">
    <source>
        <dbReference type="ARBA" id="ARBA00022741"/>
    </source>
</evidence>
<sequence length="302" mass="32739">MQHILICNDRTGPQSKALARALRAGGAKVTSIPLASLAFDTGAPHGIAIPGFNHLPDAIIVRSIAAGSFEAVTRRLGILHAMEALGVPVWNTAKAIERCVDKSMTSFLLANANIPTPRTFAVEGFDAAREIVERERVPLVIKPLFGAQGRGIKRIESVADLPPREAVADTYYLQHYIERHGPPFHDFRVFVCADRAIALMRRRSTDWISNVNRGASPETATDEDRTELERLAIAAAQAVGADFAGVDLVRDTSGRLFVLEVNSMPAWSGLQSVVKVDISAAIADALLASLGERRLRLVASYR</sequence>
<evidence type="ECO:0000313" key="7">
    <source>
        <dbReference type="Proteomes" id="UP000262379"/>
    </source>
</evidence>
<dbReference type="Pfam" id="PF08443">
    <property type="entry name" value="RimK"/>
    <property type="match status" value="1"/>
</dbReference>
<dbReference type="PROSITE" id="PS50975">
    <property type="entry name" value="ATP_GRASP"/>
    <property type="match status" value="1"/>
</dbReference>
<evidence type="ECO:0000256" key="4">
    <source>
        <dbReference type="PROSITE-ProRule" id="PRU00409"/>
    </source>
</evidence>
<dbReference type="InterPro" id="IPR011761">
    <property type="entry name" value="ATP-grasp"/>
</dbReference>
<dbReference type="GO" id="GO:0005737">
    <property type="term" value="C:cytoplasm"/>
    <property type="evidence" value="ECO:0007669"/>
    <property type="project" value="TreeGrafter"/>
</dbReference>
<protein>
    <submittedName>
        <fullName evidence="6">RimK family alpha-L-glutamate ligase</fullName>
    </submittedName>
</protein>
<dbReference type="EMBL" id="QURN01000011">
    <property type="protein sequence ID" value="RFC66800.1"/>
    <property type="molecule type" value="Genomic_DNA"/>
</dbReference>
<dbReference type="NCBIfam" id="TIGR00768">
    <property type="entry name" value="rimK_fam"/>
    <property type="match status" value="1"/>
</dbReference>
<dbReference type="AlphaFoldDB" id="A0A371XC54"/>
<dbReference type="GO" id="GO:0016879">
    <property type="term" value="F:ligase activity, forming carbon-nitrogen bonds"/>
    <property type="evidence" value="ECO:0007669"/>
    <property type="project" value="TreeGrafter"/>
</dbReference>
<dbReference type="Gene3D" id="3.30.470.20">
    <property type="entry name" value="ATP-grasp fold, B domain"/>
    <property type="match status" value="1"/>
</dbReference>
<dbReference type="InterPro" id="IPR004666">
    <property type="entry name" value="Rp_bS6_RimK/Lys_biosynth_LsyX"/>
</dbReference>
<keyword evidence="7" id="KW-1185">Reference proteome</keyword>
<dbReference type="PANTHER" id="PTHR21621:SF0">
    <property type="entry name" value="BETA-CITRYLGLUTAMATE SYNTHASE B-RELATED"/>
    <property type="match status" value="1"/>
</dbReference>
<keyword evidence="3 4" id="KW-0067">ATP-binding</keyword>
<dbReference type="SUPFAM" id="SSF56059">
    <property type="entry name" value="Glutathione synthetase ATP-binding domain-like"/>
    <property type="match status" value="1"/>
</dbReference>
<dbReference type="Gene3D" id="3.40.50.20">
    <property type="match status" value="1"/>
</dbReference>
<accession>A0A371XC54</accession>
<evidence type="ECO:0000256" key="1">
    <source>
        <dbReference type="ARBA" id="ARBA00022723"/>
    </source>
</evidence>
<feature type="domain" description="ATP-grasp" evidence="5">
    <location>
        <begin position="106"/>
        <end position="287"/>
    </location>
</feature>
<dbReference type="Proteomes" id="UP000262379">
    <property type="component" value="Unassembled WGS sequence"/>
</dbReference>
<dbReference type="GO" id="GO:0046872">
    <property type="term" value="F:metal ion binding"/>
    <property type="evidence" value="ECO:0007669"/>
    <property type="project" value="UniProtKB-KW"/>
</dbReference>